<feature type="transmembrane region" description="Helical" evidence="6">
    <location>
        <begin position="181"/>
        <end position="198"/>
    </location>
</feature>
<evidence type="ECO:0000256" key="4">
    <source>
        <dbReference type="ARBA" id="ARBA00022989"/>
    </source>
</evidence>
<evidence type="ECO:0000256" key="6">
    <source>
        <dbReference type="SAM" id="Phobius"/>
    </source>
</evidence>
<dbReference type="Pfam" id="PF09335">
    <property type="entry name" value="VTT_dom"/>
    <property type="match status" value="1"/>
</dbReference>
<comment type="subcellular location">
    <subcellularLocation>
        <location evidence="1">Cell membrane</location>
        <topology evidence="1">Multi-pass membrane protein</topology>
    </subcellularLocation>
</comment>
<name>A0A1F8F933_9BACT</name>
<feature type="transmembrane region" description="Helical" evidence="6">
    <location>
        <begin position="116"/>
        <end position="133"/>
    </location>
</feature>
<gene>
    <name evidence="8" type="ORF">A3J46_01575</name>
</gene>
<evidence type="ECO:0000313" key="8">
    <source>
        <dbReference type="EMBL" id="OGN09663.1"/>
    </source>
</evidence>
<dbReference type="GO" id="GO:0005886">
    <property type="term" value="C:plasma membrane"/>
    <property type="evidence" value="ECO:0007669"/>
    <property type="project" value="UniProtKB-SubCell"/>
</dbReference>
<dbReference type="EMBL" id="MGJP01000030">
    <property type="protein sequence ID" value="OGN09663.1"/>
    <property type="molecule type" value="Genomic_DNA"/>
</dbReference>
<organism evidence="8 9">
    <name type="scientific">Candidatus Yanofskybacteria bacterium RIFCSPHIGHO2_02_FULL_41_11</name>
    <dbReference type="NCBI Taxonomy" id="1802675"/>
    <lineage>
        <taxon>Bacteria</taxon>
        <taxon>Candidatus Yanofskyibacteriota</taxon>
    </lineage>
</organism>
<evidence type="ECO:0000256" key="2">
    <source>
        <dbReference type="ARBA" id="ARBA00022475"/>
    </source>
</evidence>
<accession>A0A1F8F933</accession>
<keyword evidence="3 6" id="KW-0812">Transmembrane</keyword>
<feature type="transmembrane region" description="Helical" evidence="6">
    <location>
        <begin position="145"/>
        <end position="165"/>
    </location>
</feature>
<evidence type="ECO:0000256" key="3">
    <source>
        <dbReference type="ARBA" id="ARBA00022692"/>
    </source>
</evidence>
<protein>
    <recommendedName>
        <fullName evidence="7">VTT domain-containing protein</fullName>
    </recommendedName>
</protein>
<evidence type="ECO:0000256" key="5">
    <source>
        <dbReference type="ARBA" id="ARBA00023136"/>
    </source>
</evidence>
<keyword evidence="5 6" id="KW-0472">Membrane</keyword>
<proteinExistence type="predicted"/>
<dbReference type="AlphaFoldDB" id="A0A1F8F933"/>
<feature type="domain" description="VTT" evidence="7">
    <location>
        <begin position="38"/>
        <end position="165"/>
    </location>
</feature>
<keyword evidence="2" id="KW-1003">Cell membrane</keyword>
<evidence type="ECO:0000259" key="7">
    <source>
        <dbReference type="Pfam" id="PF09335"/>
    </source>
</evidence>
<evidence type="ECO:0000256" key="1">
    <source>
        <dbReference type="ARBA" id="ARBA00004651"/>
    </source>
</evidence>
<dbReference type="PANTHER" id="PTHR42709:SF6">
    <property type="entry name" value="UNDECAPRENYL PHOSPHATE TRANSPORTER A"/>
    <property type="match status" value="1"/>
</dbReference>
<evidence type="ECO:0000313" key="9">
    <source>
        <dbReference type="Proteomes" id="UP000177167"/>
    </source>
</evidence>
<reference evidence="8 9" key="1">
    <citation type="journal article" date="2016" name="Nat. Commun.">
        <title>Thousands of microbial genomes shed light on interconnected biogeochemical processes in an aquifer system.</title>
        <authorList>
            <person name="Anantharaman K."/>
            <person name="Brown C.T."/>
            <person name="Hug L.A."/>
            <person name="Sharon I."/>
            <person name="Castelle C.J."/>
            <person name="Probst A.J."/>
            <person name="Thomas B.C."/>
            <person name="Singh A."/>
            <person name="Wilkins M.J."/>
            <person name="Karaoz U."/>
            <person name="Brodie E.L."/>
            <person name="Williams K.H."/>
            <person name="Hubbard S.S."/>
            <person name="Banfield J.F."/>
        </authorList>
    </citation>
    <scope>NUCLEOTIDE SEQUENCE [LARGE SCALE GENOMIC DNA]</scope>
</reference>
<comment type="caution">
    <text evidence="8">The sequence shown here is derived from an EMBL/GenBank/DDBJ whole genome shotgun (WGS) entry which is preliminary data.</text>
</comment>
<dbReference type="Proteomes" id="UP000177167">
    <property type="component" value="Unassembled WGS sequence"/>
</dbReference>
<feature type="transmembrane region" description="Helical" evidence="6">
    <location>
        <begin position="12"/>
        <end position="30"/>
    </location>
</feature>
<dbReference type="InterPro" id="IPR051311">
    <property type="entry name" value="DedA_domain"/>
</dbReference>
<feature type="transmembrane region" description="Helical" evidence="6">
    <location>
        <begin position="61"/>
        <end position="80"/>
    </location>
</feature>
<feature type="transmembrane region" description="Helical" evidence="6">
    <location>
        <begin position="36"/>
        <end position="54"/>
    </location>
</feature>
<dbReference type="PANTHER" id="PTHR42709">
    <property type="entry name" value="ALKALINE PHOSPHATASE LIKE PROTEIN"/>
    <property type="match status" value="1"/>
</dbReference>
<sequence>MFEILSSSIDKAVVFLGVLGYAGVFGASFLDRLTVFLIPAEIVLPAFGILISQTKFSFWPVMMWVTAGNFLGNLALYFIFLKGGRPFLERYGKYFLITKHDLEHLDSWFAKYGDKIVFWGYLIPSLGRSIVPIPAGISRMKLSKFSLFTFLGSIPLNFLFVYVGIKAGDNLDGIFNYLEKFNHVFVGLLIILVIWYIYRHKTKTHLTHG</sequence>
<keyword evidence="4 6" id="KW-1133">Transmembrane helix</keyword>
<dbReference type="InterPro" id="IPR032816">
    <property type="entry name" value="VTT_dom"/>
</dbReference>